<dbReference type="STRING" id="988801.SAMN05216522_11731"/>
<keyword evidence="2" id="KW-0229">DNA integration</keyword>
<dbReference type="InterPro" id="IPR038488">
    <property type="entry name" value="Integrase_DNA-bd_sf"/>
</dbReference>
<dbReference type="GO" id="GO:0006310">
    <property type="term" value="P:DNA recombination"/>
    <property type="evidence" value="ECO:0007669"/>
    <property type="project" value="UniProtKB-KW"/>
</dbReference>
<dbReference type="PANTHER" id="PTHR30629">
    <property type="entry name" value="PROPHAGE INTEGRASE"/>
    <property type="match status" value="1"/>
</dbReference>
<protein>
    <submittedName>
        <fullName evidence="8">Integrase</fullName>
    </submittedName>
</protein>
<dbReference type="PROSITE" id="PS51898">
    <property type="entry name" value="TYR_RECOMBINASE"/>
    <property type="match status" value="1"/>
</dbReference>
<dbReference type="Proteomes" id="UP000242515">
    <property type="component" value="Unassembled WGS sequence"/>
</dbReference>
<keyword evidence="4" id="KW-0233">DNA recombination</keyword>
<evidence type="ECO:0000256" key="3">
    <source>
        <dbReference type="ARBA" id="ARBA00023125"/>
    </source>
</evidence>
<dbReference type="EMBL" id="FOGC01000017">
    <property type="protein sequence ID" value="SER25751.1"/>
    <property type="molecule type" value="Genomic_DNA"/>
</dbReference>
<evidence type="ECO:0000313" key="8">
    <source>
        <dbReference type="EMBL" id="SER25751.1"/>
    </source>
</evidence>
<dbReference type="InterPro" id="IPR050808">
    <property type="entry name" value="Phage_Integrase"/>
</dbReference>
<dbReference type="AlphaFoldDB" id="A0A1H9MQ98"/>
<dbReference type="InterPro" id="IPR025166">
    <property type="entry name" value="Integrase_DNA_bind_dom"/>
</dbReference>
<dbReference type="CDD" id="cd00801">
    <property type="entry name" value="INT_P4_C"/>
    <property type="match status" value="1"/>
</dbReference>
<keyword evidence="3 5" id="KW-0238">DNA-binding</keyword>
<name>A0A1H9MQ98_9GAMM</name>
<evidence type="ECO:0000259" key="7">
    <source>
        <dbReference type="PROSITE" id="PS51900"/>
    </source>
</evidence>
<dbReference type="InterPro" id="IPR013762">
    <property type="entry name" value="Integrase-like_cat_sf"/>
</dbReference>
<feature type="domain" description="Core-binding (CB)" evidence="7">
    <location>
        <begin position="95"/>
        <end position="176"/>
    </location>
</feature>
<dbReference type="InterPro" id="IPR044068">
    <property type="entry name" value="CB"/>
</dbReference>
<evidence type="ECO:0000313" key="9">
    <source>
        <dbReference type="Proteomes" id="UP000242515"/>
    </source>
</evidence>
<organism evidence="8 9">
    <name type="scientific">Rosenbergiella nectarea</name>
    <dbReference type="NCBI Taxonomy" id="988801"/>
    <lineage>
        <taxon>Bacteria</taxon>
        <taxon>Pseudomonadati</taxon>
        <taxon>Pseudomonadota</taxon>
        <taxon>Gammaproteobacteria</taxon>
        <taxon>Enterobacterales</taxon>
        <taxon>Erwiniaceae</taxon>
        <taxon>Rosenbergiella</taxon>
    </lineage>
</organism>
<dbReference type="SUPFAM" id="SSF56349">
    <property type="entry name" value="DNA breaking-rejoining enzymes"/>
    <property type="match status" value="1"/>
</dbReference>
<dbReference type="Gene3D" id="3.30.160.390">
    <property type="entry name" value="Integrase, DNA-binding domain"/>
    <property type="match status" value="1"/>
</dbReference>
<comment type="similarity">
    <text evidence="1">Belongs to the 'phage' integrase family.</text>
</comment>
<proteinExistence type="inferred from homology"/>
<dbReference type="InterPro" id="IPR011010">
    <property type="entry name" value="DNA_brk_join_enz"/>
</dbReference>
<dbReference type="Pfam" id="PF00589">
    <property type="entry name" value="Phage_integrase"/>
    <property type="match status" value="1"/>
</dbReference>
<dbReference type="InterPro" id="IPR002104">
    <property type="entry name" value="Integrase_catalytic"/>
</dbReference>
<accession>A0A1H9MQ98</accession>
<gene>
    <name evidence="8" type="ORF">SAMN05216522_11731</name>
</gene>
<evidence type="ECO:0000256" key="4">
    <source>
        <dbReference type="ARBA" id="ARBA00023172"/>
    </source>
</evidence>
<feature type="domain" description="Tyr recombinase" evidence="6">
    <location>
        <begin position="200"/>
        <end position="377"/>
    </location>
</feature>
<dbReference type="GO" id="GO:0015074">
    <property type="term" value="P:DNA integration"/>
    <property type="evidence" value="ECO:0007669"/>
    <property type="project" value="UniProtKB-KW"/>
</dbReference>
<dbReference type="PANTHER" id="PTHR30629:SF2">
    <property type="entry name" value="PROPHAGE INTEGRASE INTS-RELATED"/>
    <property type="match status" value="1"/>
</dbReference>
<reference evidence="9" key="1">
    <citation type="submission" date="2016-10" db="EMBL/GenBank/DDBJ databases">
        <authorList>
            <person name="Varghese N."/>
            <person name="Submissions S."/>
        </authorList>
    </citation>
    <scope>NUCLEOTIDE SEQUENCE [LARGE SCALE GENOMIC DNA]</scope>
    <source>
        <strain evidence="9">8N4</strain>
    </source>
</reference>
<evidence type="ECO:0000259" key="6">
    <source>
        <dbReference type="PROSITE" id="PS51898"/>
    </source>
</evidence>
<dbReference type="RefSeq" id="WP_092678322.1">
    <property type="nucleotide sequence ID" value="NZ_FOGC01000017.1"/>
</dbReference>
<dbReference type="OrthoDB" id="5589990at2"/>
<dbReference type="Gene3D" id="1.10.443.10">
    <property type="entry name" value="Intergrase catalytic core"/>
    <property type="match status" value="1"/>
</dbReference>
<evidence type="ECO:0000256" key="5">
    <source>
        <dbReference type="PROSITE-ProRule" id="PRU01248"/>
    </source>
</evidence>
<dbReference type="GO" id="GO:0003677">
    <property type="term" value="F:DNA binding"/>
    <property type="evidence" value="ECO:0007669"/>
    <property type="project" value="UniProtKB-UniRule"/>
</dbReference>
<keyword evidence="9" id="KW-1185">Reference proteome</keyword>
<dbReference type="Gene3D" id="1.10.150.130">
    <property type="match status" value="1"/>
</dbReference>
<evidence type="ECO:0000256" key="2">
    <source>
        <dbReference type="ARBA" id="ARBA00022908"/>
    </source>
</evidence>
<dbReference type="Pfam" id="PF13356">
    <property type="entry name" value="Arm-DNA-bind_3"/>
    <property type="match status" value="1"/>
</dbReference>
<dbReference type="PROSITE" id="PS51900">
    <property type="entry name" value="CB"/>
    <property type="match status" value="1"/>
</dbReference>
<sequence length="393" mass="45421">MALNDTKLRNILGKPYSGPAEITDANGLSVRISPKGVLNFQYRFLWSGKYQRVGIGRYPSVSLKDARNIADELKVLLFSGTDPRIYFIKTCSSRATLKDCLAYWYENYVITQLRPKTQNLYQSTVIKIMDGHFANVPIEDITAKQWVDFFTKQEKVNPRRARQVLSQLRTAIHWCVRRQLISSSSLLNLLPRDFGSSSKVGDRVLTYNELAEIWLKIERSRASSANKLLHQMLMLWGARNSELRLATKSHFDLESMIWTIPKELSKMGNIIRRPIFEQIEPFVERAMTTYQDVLFPGDSLTTPITISSANRYIGRIRSDMDIGYWRAHDFRRTLATRLSEQGVMPHVTERMLGHDLGGIMAVYNKHDWIEEQKKGYELHADKIFWHVKKLSSA</sequence>
<dbReference type="InterPro" id="IPR010998">
    <property type="entry name" value="Integrase_recombinase_N"/>
</dbReference>
<evidence type="ECO:0000256" key="1">
    <source>
        <dbReference type="ARBA" id="ARBA00008857"/>
    </source>
</evidence>